<evidence type="ECO:0000256" key="4">
    <source>
        <dbReference type="ARBA" id="ARBA00022840"/>
    </source>
</evidence>
<keyword evidence="7" id="KW-1185">Reference proteome</keyword>
<name>A0A2I1M8Q4_9FIRM</name>
<evidence type="ECO:0000256" key="1">
    <source>
        <dbReference type="ARBA" id="ARBA00005417"/>
    </source>
</evidence>
<accession>A0A2I1M8Q4</accession>
<dbReference type="Pfam" id="PF00005">
    <property type="entry name" value="ABC_tran"/>
    <property type="match status" value="1"/>
</dbReference>
<dbReference type="Gene3D" id="3.40.50.300">
    <property type="entry name" value="P-loop containing nucleotide triphosphate hydrolases"/>
    <property type="match status" value="1"/>
</dbReference>
<dbReference type="GO" id="GO:0005524">
    <property type="term" value="F:ATP binding"/>
    <property type="evidence" value="ECO:0007669"/>
    <property type="project" value="UniProtKB-KW"/>
</dbReference>
<dbReference type="PROSITE" id="PS50893">
    <property type="entry name" value="ABC_TRANSPORTER_2"/>
    <property type="match status" value="1"/>
</dbReference>
<dbReference type="PANTHER" id="PTHR43335:SF8">
    <property type="entry name" value="ABC TRANSPORTER, ATP-BINDING PROTEIN"/>
    <property type="match status" value="1"/>
</dbReference>
<proteinExistence type="inferred from homology"/>
<gene>
    <name evidence="6" type="ORF">CYJ34_06715</name>
</gene>
<dbReference type="InterPro" id="IPR003439">
    <property type="entry name" value="ABC_transporter-like_ATP-bd"/>
</dbReference>
<evidence type="ECO:0000256" key="2">
    <source>
        <dbReference type="ARBA" id="ARBA00022448"/>
    </source>
</evidence>
<keyword evidence="2" id="KW-0813">Transport</keyword>
<protein>
    <submittedName>
        <fullName evidence="6">Bacitracin ABC transporter ATP-binding protein</fullName>
    </submittedName>
</protein>
<organism evidence="6 7">
    <name type="scientific">Anaerococcus octavius</name>
    <dbReference type="NCBI Taxonomy" id="54007"/>
    <lineage>
        <taxon>Bacteria</taxon>
        <taxon>Bacillati</taxon>
        <taxon>Bacillota</taxon>
        <taxon>Tissierellia</taxon>
        <taxon>Tissierellales</taxon>
        <taxon>Peptoniphilaceae</taxon>
        <taxon>Anaerococcus</taxon>
    </lineage>
</organism>
<dbReference type="RefSeq" id="WP_101540523.1">
    <property type="nucleotide sequence ID" value="NZ_PKGS01000004.1"/>
</dbReference>
<dbReference type="Proteomes" id="UP000234335">
    <property type="component" value="Unassembled WGS sequence"/>
</dbReference>
<feature type="domain" description="ABC transporter" evidence="5">
    <location>
        <begin position="5"/>
        <end position="232"/>
    </location>
</feature>
<evidence type="ECO:0000256" key="3">
    <source>
        <dbReference type="ARBA" id="ARBA00022741"/>
    </source>
</evidence>
<keyword evidence="4 6" id="KW-0067">ATP-binding</keyword>
<dbReference type="SUPFAM" id="SSF52540">
    <property type="entry name" value="P-loop containing nucleoside triphosphate hydrolases"/>
    <property type="match status" value="1"/>
</dbReference>
<comment type="similarity">
    <text evidence="1">Belongs to the ABC transporter superfamily.</text>
</comment>
<evidence type="ECO:0000313" key="7">
    <source>
        <dbReference type="Proteomes" id="UP000234335"/>
    </source>
</evidence>
<dbReference type="PANTHER" id="PTHR43335">
    <property type="entry name" value="ABC TRANSPORTER, ATP-BINDING PROTEIN"/>
    <property type="match status" value="1"/>
</dbReference>
<comment type="caution">
    <text evidence="6">The sequence shown here is derived from an EMBL/GenBank/DDBJ whole genome shotgun (WGS) entry which is preliminary data.</text>
</comment>
<sequence length="303" mass="33682">MNPILETNNLTKTFDNHKAVNNISLTINQGDIYGLIGRNGAGKTTFMKMISNLSNPTAGTYTIFPSSHNDDKLSQTRVSALIENLGSYPTMTAYDNMLLKGKSLGLTGDKYISETLDLLGLGEVGKKKVKDFSLGMKQRLGIALALVGNPDIMVLDEPINGLDPQGIIDIRKIIAELNRERNITFLISSHILDELGKLATNFAIIDKGSLIANFTKKELEESTKDRIEILTDDPKKTILALDQGQIGPYRVLDDNMIHIYVDSKYTNEIISCLYEAGIKINYFNVHNTFLEDYYIKLLENKGA</sequence>
<dbReference type="SMART" id="SM00382">
    <property type="entry name" value="AAA"/>
    <property type="match status" value="1"/>
</dbReference>
<evidence type="ECO:0000313" key="6">
    <source>
        <dbReference type="EMBL" id="PKZ16500.1"/>
    </source>
</evidence>
<dbReference type="InterPro" id="IPR003593">
    <property type="entry name" value="AAA+_ATPase"/>
</dbReference>
<evidence type="ECO:0000259" key="5">
    <source>
        <dbReference type="PROSITE" id="PS50893"/>
    </source>
</evidence>
<dbReference type="EMBL" id="PKGS01000004">
    <property type="protein sequence ID" value="PKZ16500.1"/>
    <property type="molecule type" value="Genomic_DNA"/>
</dbReference>
<keyword evidence="3" id="KW-0547">Nucleotide-binding</keyword>
<reference evidence="6 7" key="1">
    <citation type="submission" date="2017-12" db="EMBL/GenBank/DDBJ databases">
        <title>Phylogenetic diversity of female urinary microbiome.</title>
        <authorList>
            <person name="Thomas-White K."/>
            <person name="Wolfe A.J."/>
        </authorList>
    </citation>
    <scope>NUCLEOTIDE SEQUENCE [LARGE SCALE GENOMIC DNA]</scope>
    <source>
        <strain evidence="6 7">UMB0119</strain>
    </source>
</reference>
<dbReference type="InterPro" id="IPR017871">
    <property type="entry name" value="ABC_transporter-like_CS"/>
</dbReference>
<dbReference type="InterPro" id="IPR027417">
    <property type="entry name" value="P-loop_NTPase"/>
</dbReference>
<dbReference type="AlphaFoldDB" id="A0A2I1M8Q4"/>
<dbReference type="GO" id="GO:0016887">
    <property type="term" value="F:ATP hydrolysis activity"/>
    <property type="evidence" value="ECO:0007669"/>
    <property type="project" value="InterPro"/>
</dbReference>
<dbReference type="PROSITE" id="PS00211">
    <property type="entry name" value="ABC_TRANSPORTER_1"/>
    <property type="match status" value="1"/>
</dbReference>